<evidence type="ECO:0000313" key="5">
    <source>
        <dbReference type="Proteomes" id="UP000286931"/>
    </source>
</evidence>
<keyword evidence="4" id="KW-0503">Monooxygenase</keyword>
<dbReference type="Gene3D" id="2.30.110.10">
    <property type="entry name" value="Electron Transport, Fmn-binding Protein, Chain A"/>
    <property type="match status" value="1"/>
</dbReference>
<dbReference type="Proteomes" id="UP000286931">
    <property type="component" value="Unassembled WGS sequence"/>
</dbReference>
<organism evidence="4 5">
    <name type="scientific">Embleya hyalina</name>
    <dbReference type="NCBI Taxonomy" id="516124"/>
    <lineage>
        <taxon>Bacteria</taxon>
        <taxon>Bacillati</taxon>
        <taxon>Actinomycetota</taxon>
        <taxon>Actinomycetes</taxon>
        <taxon>Kitasatosporales</taxon>
        <taxon>Streptomycetaceae</taxon>
        <taxon>Embleya</taxon>
    </lineage>
</organism>
<dbReference type="GO" id="GO:0010181">
    <property type="term" value="F:FMN binding"/>
    <property type="evidence" value="ECO:0007669"/>
    <property type="project" value="InterPro"/>
</dbReference>
<dbReference type="Pfam" id="PF01613">
    <property type="entry name" value="Flavin_Reduct"/>
    <property type="match status" value="1"/>
</dbReference>
<dbReference type="InterPro" id="IPR012349">
    <property type="entry name" value="Split_barrel_FMN-bd"/>
</dbReference>
<dbReference type="AlphaFoldDB" id="A0A401Z651"/>
<dbReference type="PANTHER" id="PTHR30466">
    <property type="entry name" value="FLAVIN REDUCTASE"/>
    <property type="match status" value="1"/>
</dbReference>
<feature type="region of interest" description="Disordered" evidence="2">
    <location>
        <begin position="1"/>
        <end position="21"/>
    </location>
</feature>
<dbReference type="InterPro" id="IPR050268">
    <property type="entry name" value="NADH-dep_flavin_reductase"/>
</dbReference>
<comment type="caution">
    <text evidence="4">The sequence shown here is derived from an EMBL/GenBank/DDBJ whole genome shotgun (WGS) entry which is preliminary data.</text>
</comment>
<dbReference type="SMART" id="SM00903">
    <property type="entry name" value="Flavin_Reduct"/>
    <property type="match status" value="1"/>
</dbReference>
<dbReference type="GO" id="GO:0004497">
    <property type="term" value="F:monooxygenase activity"/>
    <property type="evidence" value="ECO:0007669"/>
    <property type="project" value="UniProtKB-KW"/>
</dbReference>
<protein>
    <submittedName>
        <fullName evidence="4">Flavin-dependent monooxygenase, reductase subunit HsaB</fullName>
    </submittedName>
</protein>
<dbReference type="GO" id="GO:0042602">
    <property type="term" value="F:riboflavin reductase (NADPH) activity"/>
    <property type="evidence" value="ECO:0007669"/>
    <property type="project" value="TreeGrafter"/>
</dbReference>
<feature type="domain" description="Flavin reductase like" evidence="3">
    <location>
        <begin position="32"/>
        <end position="178"/>
    </location>
</feature>
<dbReference type="InterPro" id="IPR002563">
    <property type="entry name" value="Flavin_Rdtase-like_dom"/>
</dbReference>
<accession>A0A401Z651</accession>
<dbReference type="SUPFAM" id="SSF50475">
    <property type="entry name" value="FMN-binding split barrel"/>
    <property type="match status" value="1"/>
</dbReference>
<sequence>MTHSIRADVHNDVRVDHPAEPTDRADRLRAFMAGFPTGVGVLTTLDAGNHPWGMTCTSISCVTLSPPTLLVCLRQGSPTLEAVRAGGTFALNLLSGHARSTAELFASGAPDRFARTPWCLPAGAGGPHLDEAAHGVADCKVVRDDVVGDHAVIFGEVLGTAHRSLPDPLLYGLRGYAAWPGQP</sequence>
<proteinExistence type="predicted"/>
<name>A0A401Z651_9ACTN</name>
<evidence type="ECO:0000259" key="3">
    <source>
        <dbReference type="SMART" id="SM00903"/>
    </source>
</evidence>
<evidence type="ECO:0000256" key="2">
    <source>
        <dbReference type="SAM" id="MobiDB-lite"/>
    </source>
</evidence>
<keyword evidence="5" id="KW-1185">Reference proteome</keyword>
<dbReference type="EMBL" id="BIFH01000061">
    <property type="protein sequence ID" value="GCE02309.1"/>
    <property type="molecule type" value="Genomic_DNA"/>
</dbReference>
<dbReference type="PANTHER" id="PTHR30466:SF1">
    <property type="entry name" value="FMN REDUCTASE (NADH) RUTF"/>
    <property type="match status" value="1"/>
</dbReference>
<reference evidence="4 5" key="1">
    <citation type="submission" date="2018-12" db="EMBL/GenBank/DDBJ databases">
        <title>Draft genome sequence of Embleya hyalina NBRC 13850T.</title>
        <authorList>
            <person name="Komaki H."/>
            <person name="Hosoyama A."/>
            <person name="Kimura A."/>
            <person name="Ichikawa N."/>
            <person name="Tamura T."/>
        </authorList>
    </citation>
    <scope>NUCLEOTIDE SEQUENCE [LARGE SCALE GENOMIC DNA]</scope>
    <source>
        <strain evidence="4 5">NBRC 13850</strain>
    </source>
</reference>
<evidence type="ECO:0000313" key="4">
    <source>
        <dbReference type="EMBL" id="GCE02309.1"/>
    </source>
</evidence>
<evidence type="ECO:0000256" key="1">
    <source>
        <dbReference type="ARBA" id="ARBA00023002"/>
    </source>
</evidence>
<keyword evidence="1" id="KW-0560">Oxidoreductase</keyword>
<dbReference type="RefSeq" id="WP_246127421.1">
    <property type="nucleotide sequence ID" value="NZ_BIFH01000061.1"/>
</dbReference>
<gene>
    <name evidence="4" type="primary">hsaB</name>
    <name evidence="4" type="ORF">EHYA_10086</name>
</gene>